<dbReference type="Gene3D" id="3.40.50.300">
    <property type="entry name" value="P-loop containing nucleotide triphosphate hydrolases"/>
    <property type="match status" value="1"/>
</dbReference>
<name>A0ABT5PCX9_9PSED</name>
<evidence type="ECO:0000256" key="2">
    <source>
        <dbReference type="ARBA" id="ARBA00022840"/>
    </source>
</evidence>
<evidence type="ECO:0000259" key="5">
    <source>
        <dbReference type="SMART" id="SM01086"/>
    </source>
</evidence>
<gene>
    <name evidence="6" type="ORF">M5G17_19620</name>
</gene>
<dbReference type="Proteomes" id="UP001148184">
    <property type="component" value="Unassembled WGS sequence"/>
</dbReference>
<feature type="domain" description="Clp ATPase C-terminal" evidence="5">
    <location>
        <begin position="276"/>
        <end position="360"/>
    </location>
</feature>
<dbReference type="SMART" id="SM01086">
    <property type="entry name" value="ClpB_D2-small"/>
    <property type="match status" value="1"/>
</dbReference>
<evidence type="ECO:0000313" key="7">
    <source>
        <dbReference type="Proteomes" id="UP001148184"/>
    </source>
</evidence>
<evidence type="ECO:0000256" key="1">
    <source>
        <dbReference type="ARBA" id="ARBA00022741"/>
    </source>
</evidence>
<sequence length="373" mass="42161">MPFINEMLEQTQRRQDQASALACENVASDNPVQRHLQHQSGLHSRFRFDVEAIMASLREEILGQDAALQLVQDMLQVIRADITDPRRPLFVALFLGPTGVGKTEIVRALARALHGDADAFCRVDMNTLSQEHYAAALTGAPPGYVGAKEGTTLLDQDKLEGSLGRPGIVLFDELEKASVEVTHALLNVFDNGMLTVASGERTYSFRNSLIFMTSNLAAREIQRYDERRSRWPGRWLPRPAASRHQDIERLVRDKLIGAFAPEFVNRIDSIVTFNWIEQPIVEQLVALELRRLNRRLTRHHCQLELEPALLQSLARSGFDRQFGARSLRRSLRSRLEVPLAQFLLDKHQSGEQPGTTTLYLARLEQGRIGFIPL</sequence>
<reference evidence="6 7" key="1">
    <citation type="submission" date="2022-05" db="EMBL/GenBank/DDBJ databases">
        <title>Novel Pseudomonas spp. Isolated from a Rainbow Trout Aquaculture Facility.</title>
        <authorList>
            <person name="Testerman T."/>
            <person name="Graf J."/>
        </authorList>
    </citation>
    <scope>NUCLEOTIDE SEQUENCE [LARGE SCALE GENOMIC DNA]</scope>
    <source>
        <strain evidence="6 7">ID1025</strain>
    </source>
</reference>
<comment type="caution">
    <text evidence="6">The sequence shown here is derived from an EMBL/GenBank/DDBJ whole genome shotgun (WGS) entry which is preliminary data.</text>
</comment>
<evidence type="ECO:0000313" key="6">
    <source>
        <dbReference type="EMBL" id="MDD1015888.1"/>
    </source>
</evidence>
<dbReference type="PRINTS" id="PR00300">
    <property type="entry name" value="CLPPROTEASEA"/>
</dbReference>
<dbReference type="Pfam" id="PF10431">
    <property type="entry name" value="ClpB_D2-small"/>
    <property type="match status" value="1"/>
</dbReference>
<dbReference type="CDD" id="cd19499">
    <property type="entry name" value="RecA-like_ClpB_Hsp104-like"/>
    <property type="match status" value="1"/>
</dbReference>
<dbReference type="InterPro" id="IPR027417">
    <property type="entry name" value="P-loop_NTPase"/>
</dbReference>
<dbReference type="InterPro" id="IPR019489">
    <property type="entry name" value="Clp_ATPase_C"/>
</dbReference>
<dbReference type="SMART" id="SM00382">
    <property type="entry name" value="AAA"/>
    <property type="match status" value="1"/>
</dbReference>
<keyword evidence="3" id="KW-0143">Chaperone</keyword>
<keyword evidence="7" id="KW-1185">Reference proteome</keyword>
<evidence type="ECO:0000256" key="3">
    <source>
        <dbReference type="ARBA" id="ARBA00023186"/>
    </source>
</evidence>
<protein>
    <submittedName>
        <fullName evidence="6">AAA family ATPase</fullName>
    </submittedName>
</protein>
<dbReference type="Gene3D" id="1.10.8.60">
    <property type="match status" value="1"/>
</dbReference>
<dbReference type="InterPro" id="IPR003959">
    <property type="entry name" value="ATPase_AAA_core"/>
</dbReference>
<dbReference type="InterPro" id="IPR050130">
    <property type="entry name" value="ClpA_ClpB"/>
</dbReference>
<dbReference type="RefSeq" id="WP_273894579.1">
    <property type="nucleotide sequence ID" value="NZ_JAMDGP010000075.1"/>
</dbReference>
<dbReference type="InterPro" id="IPR003593">
    <property type="entry name" value="AAA+_ATPase"/>
</dbReference>
<feature type="domain" description="AAA+ ATPase" evidence="4">
    <location>
        <begin position="88"/>
        <end position="257"/>
    </location>
</feature>
<dbReference type="SUPFAM" id="SSF52540">
    <property type="entry name" value="P-loop containing nucleoside triphosphate hydrolases"/>
    <property type="match status" value="1"/>
</dbReference>
<dbReference type="InterPro" id="IPR001270">
    <property type="entry name" value="ClpA/B"/>
</dbReference>
<keyword evidence="1" id="KW-0547">Nucleotide-binding</keyword>
<accession>A0ABT5PCX9</accession>
<dbReference type="PANTHER" id="PTHR11638:SF18">
    <property type="entry name" value="HEAT SHOCK PROTEIN 104"/>
    <property type="match status" value="1"/>
</dbReference>
<proteinExistence type="predicted"/>
<keyword evidence="2" id="KW-0067">ATP-binding</keyword>
<dbReference type="Pfam" id="PF07724">
    <property type="entry name" value="AAA_2"/>
    <property type="match status" value="1"/>
</dbReference>
<dbReference type="EMBL" id="JAMDGZ010000045">
    <property type="protein sequence ID" value="MDD1015888.1"/>
    <property type="molecule type" value="Genomic_DNA"/>
</dbReference>
<organism evidence="6 7">
    <name type="scientific">Pseudomonas rubra</name>
    <dbReference type="NCBI Taxonomy" id="2942627"/>
    <lineage>
        <taxon>Bacteria</taxon>
        <taxon>Pseudomonadati</taxon>
        <taxon>Pseudomonadota</taxon>
        <taxon>Gammaproteobacteria</taxon>
        <taxon>Pseudomonadales</taxon>
        <taxon>Pseudomonadaceae</taxon>
        <taxon>Pseudomonas</taxon>
    </lineage>
</organism>
<evidence type="ECO:0000259" key="4">
    <source>
        <dbReference type="SMART" id="SM00382"/>
    </source>
</evidence>
<dbReference type="PANTHER" id="PTHR11638">
    <property type="entry name" value="ATP-DEPENDENT CLP PROTEASE"/>
    <property type="match status" value="1"/>
</dbReference>